<organism evidence="2 3">
    <name type="scientific">Candidatus Fimimorpha faecalis</name>
    <dbReference type="NCBI Taxonomy" id="2840824"/>
    <lineage>
        <taxon>Bacteria</taxon>
        <taxon>Bacillati</taxon>
        <taxon>Bacillota</taxon>
        <taxon>Clostridia</taxon>
        <taxon>Eubacteriales</taxon>
        <taxon>Candidatus Fimimorpha</taxon>
    </lineage>
</organism>
<sequence length="516" mass="60868">MENVLTERTQEWMNLERATLKQRMIADEFYEKKLMRPIVSEFLMNNKEAVREEVEGMILTVGTSYEPLVLSIQLFKPKRILFLYTPNTERFIDKVIKFCRLKNSTYDKRMVREGEPLDVYREIKTAYLAWNRPEKIYIDLTGGTKAMSSAAAMAGALIDVQLVYVGTNDYLIDFRKPKPGSERIQYIGNPYEVFGDLEIEKAITLLKRYNYAGARERLELLKERVPDPVIRQQLNFIYLLTCVYEHWDALEFQQAHACMERLLAELYRDSKLHQQFIMMDYIPGLMKQKKILDQLVKIPAAIKGYTRMETLKDKEKIAALMFTLYSNALIREEQEKYDFSTLLLYRLLEMIEQRRLALYNVDVSRVEYLHIKYPERLFEGKNALTDKEKFEIYRGKIMEIKKMLFRRSVNDFLPEQISLLEGFIQLAALGDKIVAGTKVIDKIKRIRAMTFLRNNSIYAHGFTPVSRVDFLKFKNFVTGLFQEFCKIERINYKEYLDDIAWIDPSESKYSLIRKGA</sequence>
<dbReference type="SUPFAM" id="SSF52980">
    <property type="entry name" value="Restriction endonuclease-like"/>
    <property type="match status" value="1"/>
</dbReference>
<dbReference type="InterPro" id="IPR014082">
    <property type="entry name" value="CRISPR-assoc_prot_Cas02710"/>
</dbReference>
<accession>A0A9D1EG54</accession>
<dbReference type="InterPro" id="IPR054008">
    <property type="entry name" value="Csm6_6H"/>
</dbReference>
<dbReference type="Proteomes" id="UP000824201">
    <property type="component" value="Unassembled WGS sequence"/>
</dbReference>
<gene>
    <name evidence="2" type="ORF">IAC96_12075</name>
</gene>
<dbReference type="Pfam" id="PF09670">
    <property type="entry name" value="Cas_Cas02710"/>
    <property type="match status" value="1"/>
</dbReference>
<feature type="domain" description="Csm6 6H" evidence="1">
    <location>
        <begin position="194"/>
        <end position="277"/>
    </location>
</feature>
<proteinExistence type="predicted"/>
<evidence type="ECO:0000313" key="2">
    <source>
        <dbReference type="EMBL" id="HIR89674.1"/>
    </source>
</evidence>
<dbReference type="Gene3D" id="3.40.50.10770">
    <property type="entry name" value="Hypothetical protein VC1899 like domain (Restriction endonuclease-like)"/>
    <property type="match status" value="1"/>
</dbReference>
<dbReference type="Pfam" id="PF22205">
    <property type="entry name" value="Csm6_6H"/>
    <property type="match status" value="1"/>
</dbReference>
<evidence type="ECO:0000259" key="1">
    <source>
        <dbReference type="Pfam" id="PF22205"/>
    </source>
</evidence>
<protein>
    <submittedName>
        <fullName evidence="2">TIGR02710 family CRISPR-associated protein</fullName>
    </submittedName>
</protein>
<name>A0A9D1EG54_9FIRM</name>
<dbReference type="InterPro" id="IPR011335">
    <property type="entry name" value="Restrct_endonuc-II-like"/>
</dbReference>
<dbReference type="AlphaFoldDB" id="A0A9D1EG54"/>
<reference evidence="2" key="1">
    <citation type="submission" date="2020-10" db="EMBL/GenBank/DDBJ databases">
        <authorList>
            <person name="Gilroy R."/>
        </authorList>
    </citation>
    <scope>NUCLEOTIDE SEQUENCE</scope>
    <source>
        <strain evidence="2">ChiW13-3771</strain>
    </source>
</reference>
<evidence type="ECO:0000313" key="3">
    <source>
        <dbReference type="Proteomes" id="UP000824201"/>
    </source>
</evidence>
<reference evidence="2" key="2">
    <citation type="journal article" date="2021" name="PeerJ">
        <title>Extensive microbial diversity within the chicken gut microbiome revealed by metagenomics and culture.</title>
        <authorList>
            <person name="Gilroy R."/>
            <person name="Ravi A."/>
            <person name="Getino M."/>
            <person name="Pursley I."/>
            <person name="Horton D.L."/>
            <person name="Alikhan N.F."/>
            <person name="Baker D."/>
            <person name="Gharbi K."/>
            <person name="Hall N."/>
            <person name="Watson M."/>
            <person name="Adriaenssens E.M."/>
            <person name="Foster-Nyarko E."/>
            <person name="Jarju S."/>
            <person name="Secka A."/>
            <person name="Antonio M."/>
            <person name="Oren A."/>
            <person name="Chaudhuri R.R."/>
            <person name="La Ragione R."/>
            <person name="Hildebrand F."/>
            <person name="Pallen M.J."/>
        </authorList>
    </citation>
    <scope>NUCLEOTIDE SEQUENCE</scope>
    <source>
        <strain evidence="2">ChiW13-3771</strain>
    </source>
</reference>
<comment type="caution">
    <text evidence="2">The sequence shown here is derived from an EMBL/GenBank/DDBJ whole genome shotgun (WGS) entry which is preliminary data.</text>
</comment>
<dbReference type="EMBL" id="DVHN01000166">
    <property type="protein sequence ID" value="HIR89674.1"/>
    <property type="molecule type" value="Genomic_DNA"/>
</dbReference>
<dbReference type="NCBIfam" id="TIGR02710">
    <property type="entry name" value="TIGR02710 family CRISPR-associated CARF protein"/>
    <property type="match status" value="1"/>
</dbReference>